<evidence type="ECO:0000313" key="8">
    <source>
        <dbReference type="EMBL" id="CAB1414999.1"/>
    </source>
</evidence>
<dbReference type="InterPro" id="IPR036179">
    <property type="entry name" value="Ig-like_dom_sf"/>
</dbReference>
<dbReference type="GO" id="GO:0009897">
    <property type="term" value="C:external side of plasma membrane"/>
    <property type="evidence" value="ECO:0007669"/>
    <property type="project" value="TreeGrafter"/>
</dbReference>
<organism evidence="8 9">
    <name type="scientific">Pleuronectes platessa</name>
    <name type="common">European plaice</name>
    <dbReference type="NCBI Taxonomy" id="8262"/>
    <lineage>
        <taxon>Eukaryota</taxon>
        <taxon>Metazoa</taxon>
        <taxon>Chordata</taxon>
        <taxon>Craniata</taxon>
        <taxon>Vertebrata</taxon>
        <taxon>Euteleostomi</taxon>
        <taxon>Actinopterygii</taxon>
        <taxon>Neopterygii</taxon>
        <taxon>Teleostei</taxon>
        <taxon>Neoteleostei</taxon>
        <taxon>Acanthomorphata</taxon>
        <taxon>Carangaria</taxon>
        <taxon>Pleuronectiformes</taxon>
        <taxon>Pleuronectoidei</taxon>
        <taxon>Pleuronectidae</taxon>
        <taxon>Pleuronectes</taxon>
    </lineage>
</organism>
<keyword evidence="3" id="KW-0393">Immunoglobulin domain</keyword>
<evidence type="ECO:0000259" key="7">
    <source>
        <dbReference type="PROSITE" id="PS50835"/>
    </source>
</evidence>
<protein>
    <recommendedName>
        <fullName evidence="7">Ig-like domain-containing protein</fullName>
    </recommendedName>
</protein>
<dbReference type="EMBL" id="CADEAL010000135">
    <property type="protein sequence ID" value="CAB1414999.1"/>
    <property type="molecule type" value="Genomic_DNA"/>
</dbReference>
<name>A0A9N7TMR8_PLEPL</name>
<comment type="subcellular location">
    <subcellularLocation>
        <location evidence="1">Membrane</location>
    </subcellularLocation>
</comment>
<evidence type="ECO:0000256" key="4">
    <source>
        <dbReference type="SAM" id="MobiDB-lite"/>
    </source>
</evidence>
<dbReference type="SMART" id="SM00409">
    <property type="entry name" value="IG"/>
    <property type="match status" value="1"/>
</dbReference>
<keyword evidence="2 5" id="KW-0472">Membrane</keyword>
<proteinExistence type="predicted"/>
<reference evidence="8" key="1">
    <citation type="submission" date="2020-03" db="EMBL/GenBank/DDBJ databases">
        <authorList>
            <person name="Weist P."/>
        </authorList>
    </citation>
    <scope>NUCLEOTIDE SEQUENCE</scope>
</reference>
<feature type="chain" id="PRO_5040334075" description="Ig-like domain-containing protein" evidence="6">
    <location>
        <begin position="28"/>
        <end position="439"/>
    </location>
</feature>
<dbReference type="PROSITE" id="PS50835">
    <property type="entry name" value="IG_LIKE"/>
    <property type="match status" value="1"/>
</dbReference>
<feature type="region of interest" description="Disordered" evidence="4">
    <location>
        <begin position="337"/>
        <end position="423"/>
    </location>
</feature>
<comment type="caution">
    <text evidence="8">The sequence shown here is derived from an EMBL/GenBank/DDBJ whole genome shotgun (WGS) entry which is preliminary data.</text>
</comment>
<keyword evidence="5" id="KW-0812">Transmembrane</keyword>
<feature type="domain" description="Ig-like" evidence="7">
    <location>
        <begin position="43"/>
        <end position="137"/>
    </location>
</feature>
<keyword evidence="6" id="KW-0732">Signal</keyword>
<evidence type="ECO:0000256" key="3">
    <source>
        <dbReference type="ARBA" id="ARBA00023319"/>
    </source>
</evidence>
<dbReference type="AlphaFoldDB" id="A0A9N7TMR8"/>
<evidence type="ECO:0000256" key="5">
    <source>
        <dbReference type="SAM" id="Phobius"/>
    </source>
</evidence>
<sequence length="439" mass="49243">MSASVMDARLVLLAALLAALLSTCSDSRETSDDRVQKIYASAGEAVVLPCQINRTDGDNPTVEWSKDELGRKNITFLFRDHCEDFAMKNEDFQFRTSLFMNKTQNGNFSLRISNVRPSDAGKHECSIILDHKRKVITTLELIVCAAPEPKLSVIDVETVQCEVNSSLTQVNMTFLDDQGKIINAEEPKRDPDISGCFSFRGEVKVPTATDRITCRVHQPQTNQSRDAQIYFTAKDKKSCPVWSFFVAVVAVVAAGIGVGFLLIFFRNKICSYSARRRTPPESNQPSVQSTDNQDDWSSLLLNQTNSELLRKIEELELQLQEKERIISELREELKDIRSTQSPVAHQPDQLPFDVSPTQPSPDILNVINPHQFPNSNDPKPGTSSNNNYSNSGSLSQEKDTEPGVRKQTAAPDPPRGRRRCISLSQDRVVRSFSRLLLRE</sequence>
<dbReference type="InterPro" id="IPR007110">
    <property type="entry name" value="Ig-like_dom"/>
</dbReference>
<feature type="transmembrane region" description="Helical" evidence="5">
    <location>
        <begin position="241"/>
        <end position="265"/>
    </location>
</feature>
<dbReference type="PANTHER" id="PTHR24100:SF151">
    <property type="entry name" value="ICOS LIGAND"/>
    <property type="match status" value="1"/>
</dbReference>
<evidence type="ECO:0000256" key="6">
    <source>
        <dbReference type="SAM" id="SignalP"/>
    </source>
</evidence>
<dbReference type="GO" id="GO:0001817">
    <property type="term" value="P:regulation of cytokine production"/>
    <property type="evidence" value="ECO:0007669"/>
    <property type="project" value="TreeGrafter"/>
</dbReference>
<evidence type="ECO:0000256" key="2">
    <source>
        <dbReference type="ARBA" id="ARBA00023136"/>
    </source>
</evidence>
<evidence type="ECO:0000256" key="1">
    <source>
        <dbReference type="ARBA" id="ARBA00004370"/>
    </source>
</evidence>
<dbReference type="InterPro" id="IPR050504">
    <property type="entry name" value="IgSF_BTN/MOG"/>
</dbReference>
<dbReference type="SUPFAM" id="SSF48726">
    <property type="entry name" value="Immunoglobulin"/>
    <property type="match status" value="1"/>
</dbReference>
<gene>
    <name evidence="8" type="ORF">PLEPLA_LOCUS2712</name>
</gene>
<evidence type="ECO:0000313" key="9">
    <source>
        <dbReference type="Proteomes" id="UP001153269"/>
    </source>
</evidence>
<dbReference type="InterPro" id="IPR013106">
    <property type="entry name" value="Ig_V-set"/>
</dbReference>
<feature type="compositionally biased region" description="Low complexity" evidence="4">
    <location>
        <begin position="383"/>
        <end position="395"/>
    </location>
</feature>
<feature type="signal peptide" evidence="6">
    <location>
        <begin position="1"/>
        <end position="27"/>
    </location>
</feature>
<keyword evidence="9" id="KW-1185">Reference proteome</keyword>
<dbReference type="InterPro" id="IPR013783">
    <property type="entry name" value="Ig-like_fold"/>
</dbReference>
<dbReference type="PANTHER" id="PTHR24100">
    <property type="entry name" value="BUTYROPHILIN"/>
    <property type="match status" value="1"/>
</dbReference>
<dbReference type="GO" id="GO:0005102">
    <property type="term" value="F:signaling receptor binding"/>
    <property type="evidence" value="ECO:0007669"/>
    <property type="project" value="TreeGrafter"/>
</dbReference>
<keyword evidence="5" id="KW-1133">Transmembrane helix</keyword>
<dbReference type="GO" id="GO:0050852">
    <property type="term" value="P:T cell receptor signaling pathway"/>
    <property type="evidence" value="ECO:0007669"/>
    <property type="project" value="TreeGrafter"/>
</dbReference>
<accession>A0A9N7TMR8</accession>
<dbReference type="Pfam" id="PF07686">
    <property type="entry name" value="V-set"/>
    <property type="match status" value="1"/>
</dbReference>
<dbReference type="InterPro" id="IPR003599">
    <property type="entry name" value="Ig_sub"/>
</dbReference>
<dbReference type="Proteomes" id="UP001153269">
    <property type="component" value="Unassembled WGS sequence"/>
</dbReference>
<dbReference type="Gene3D" id="2.60.40.10">
    <property type="entry name" value="Immunoglobulins"/>
    <property type="match status" value="2"/>
</dbReference>